<dbReference type="AlphaFoldDB" id="A0A0R2L5G4"/>
<dbReference type="EMBL" id="BJUD01000011">
    <property type="protein sequence ID" value="GEK28480.1"/>
    <property type="molecule type" value="Genomic_DNA"/>
</dbReference>
<gene>
    <name evidence="2" type="ORF">IV55_GL000682</name>
    <name evidence="1" type="ORF">LSI01_07910</name>
</gene>
<evidence type="ECO:0000313" key="3">
    <source>
        <dbReference type="Proteomes" id="UP000051139"/>
    </source>
</evidence>
<evidence type="ECO:0000313" key="4">
    <source>
        <dbReference type="Proteomes" id="UP000321429"/>
    </source>
</evidence>
<organism evidence="2 3">
    <name type="scientific">Furfurilactobacillus siliginis</name>
    <dbReference type="NCBI Taxonomy" id="348151"/>
    <lineage>
        <taxon>Bacteria</taxon>
        <taxon>Bacillati</taxon>
        <taxon>Bacillota</taxon>
        <taxon>Bacilli</taxon>
        <taxon>Lactobacillales</taxon>
        <taxon>Lactobacillaceae</taxon>
        <taxon>Furfurilactobacillus</taxon>
    </lineage>
</organism>
<accession>A0A0R2L5G4</accession>
<keyword evidence="3" id="KW-1185">Reference proteome</keyword>
<dbReference type="Proteomes" id="UP000051139">
    <property type="component" value="Unassembled WGS sequence"/>
</dbReference>
<protein>
    <submittedName>
        <fullName evidence="2">Uncharacterized protein</fullName>
    </submittedName>
</protein>
<dbReference type="RefSeq" id="WP_186808471.1">
    <property type="nucleotide sequence ID" value="NZ_BJUD01000011.1"/>
</dbReference>
<comment type="caution">
    <text evidence="2">The sequence shown here is derived from an EMBL/GenBank/DDBJ whole genome shotgun (WGS) entry which is preliminary data.</text>
</comment>
<reference evidence="2 3" key="1">
    <citation type="journal article" date="2015" name="Genome Announc.">
        <title>Expanding the biotechnology potential of lactobacilli through comparative genomics of 213 strains and associated genera.</title>
        <authorList>
            <person name="Sun Z."/>
            <person name="Harris H.M."/>
            <person name="McCann A."/>
            <person name="Guo C."/>
            <person name="Argimon S."/>
            <person name="Zhang W."/>
            <person name="Yang X."/>
            <person name="Jeffery I.B."/>
            <person name="Cooney J.C."/>
            <person name="Kagawa T.F."/>
            <person name="Liu W."/>
            <person name="Song Y."/>
            <person name="Salvetti E."/>
            <person name="Wrobel A."/>
            <person name="Rasinkangas P."/>
            <person name="Parkhill J."/>
            <person name="Rea M.C."/>
            <person name="O'Sullivan O."/>
            <person name="Ritari J."/>
            <person name="Douillard F.P."/>
            <person name="Paul Ross R."/>
            <person name="Yang R."/>
            <person name="Briner A.E."/>
            <person name="Felis G.E."/>
            <person name="de Vos W.M."/>
            <person name="Barrangou R."/>
            <person name="Klaenhammer T.R."/>
            <person name="Caufield P.W."/>
            <person name="Cui Y."/>
            <person name="Zhang H."/>
            <person name="O'Toole P.W."/>
        </authorList>
    </citation>
    <scope>NUCLEOTIDE SEQUENCE [LARGE SCALE GENOMIC DNA]</scope>
    <source>
        <strain evidence="2 3">DSM 22696</strain>
    </source>
</reference>
<dbReference type="STRING" id="348151.IV55_GL000682"/>
<name>A0A0R2L5G4_9LACO</name>
<dbReference type="PATRIC" id="fig|348151.3.peg.698"/>
<evidence type="ECO:0000313" key="1">
    <source>
        <dbReference type="EMBL" id="GEK28480.1"/>
    </source>
</evidence>
<proteinExistence type="predicted"/>
<sequence>MRDQNNKYVLNPTTETIDFSQIDTQNSKSGISEISYFVTINADEVTDANLLTANVKIGNEERNVTIFLTGGSK</sequence>
<dbReference type="EMBL" id="JQCB01000002">
    <property type="protein sequence ID" value="KRN96818.1"/>
    <property type="molecule type" value="Genomic_DNA"/>
</dbReference>
<dbReference type="Proteomes" id="UP000321429">
    <property type="component" value="Unassembled WGS sequence"/>
</dbReference>
<reference evidence="1 4" key="2">
    <citation type="submission" date="2019-07" db="EMBL/GenBank/DDBJ databases">
        <title>Whole genome shotgun sequence of Lactobacillus siliginis NBRC 101315.</title>
        <authorList>
            <person name="Hosoyama A."/>
            <person name="Uohara A."/>
            <person name="Ohji S."/>
            <person name="Ichikawa N."/>
        </authorList>
    </citation>
    <scope>NUCLEOTIDE SEQUENCE [LARGE SCALE GENOMIC DNA]</scope>
    <source>
        <strain evidence="1 4">NBRC 101315</strain>
    </source>
</reference>
<evidence type="ECO:0000313" key="2">
    <source>
        <dbReference type="EMBL" id="KRN96818.1"/>
    </source>
</evidence>